<dbReference type="Proteomes" id="UP001201980">
    <property type="component" value="Unassembled WGS sequence"/>
</dbReference>
<evidence type="ECO:0000313" key="3">
    <source>
        <dbReference type="Proteomes" id="UP001201980"/>
    </source>
</evidence>
<gene>
    <name evidence="2" type="ORF">MKZ38_006650</name>
</gene>
<feature type="compositionally biased region" description="Basic and acidic residues" evidence="1">
    <location>
        <begin position="205"/>
        <end position="217"/>
    </location>
</feature>
<reference evidence="2" key="1">
    <citation type="submission" date="2022-07" db="EMBL/GenBank/DDBJ databases">
        <title>Draft genome sequence of Zalerion maritima ATCC 34329, a (micro)plastics degrading marine fungus.</title>
        <authorList>
            <person name="Paco A."/>
            <person name="Goncalves M.F.M."/>
            <person name="Rocha-Santos T.A.P."/>
            <person name="Alves A."/>
        </authorList>
    </citation>
    <scope>NUCLEOTIDE SEQUENCE</scope>
    <source>
        <strain evidence="2">ATCC 34329</strain>
    </source>
</reference>
<feature type="region of interest" description="Disordered" evidence="1">
    <location>
        <begin position="27"/>
        <end position="65"/>
    </location>
</feature>
<comment type="caution">
    <text evidence="2">The sequence shown here is derived from an EMBL/GenBank/DDBJ whole genome shotgun (WGS) entry which is preliminary data.</text>
</comment>
<protein>
    <submittedName>
        <fullName evidence="2">Uncharacterized protein</fullName>
    </submittedName>
</protein>
<dbReference type="AlphaFoldDB" id="A0AAD5RWE7"/>
<evidence type="ECO:0000256" key="1">
    <source>
        <dbReference type="SAM" id="MobiDB-lite"/>
    </source>
</evidence>
<dbReference type="EMBL" id="JAKWBI020000040">
    <property type="protein sequence ID" value="KAJ2904994.1"/>
    <property type="molecule type" value="Genomic_DNA"/>
</dbReference>
<feature type="compositionally biased region" description="Low complexity" evidence="1">
    <location>
        <begin position="128"/>
        <end position="152"/>
    </location>
</feature>
<feature type="compositionally biased region" description="Polar residues" evidence="1">
    <location>
        <begin position="54"/>
        <end position="63"/>
    </location>
</feature>
<feature type="region of interest" description="Disordered" evidence="1">
    <location>
        <begin position="89"/>
        <end position="248"/>
    </location>
</feature>
<feature type="compositionally biased region" description="Low complexity" evidence="1">
    <location>
        <begin position="91"/>
        <end position="112"/>
    </location>
</feature>
<keyword evidence="3" id="KW-1185">Reference proteome</keyword>
<organism evidence="2 3">
    <name type="scientific">Zalerion maritima</name>
    <dbReference type="NCBI Taxonomy" id="339359"/>
    <lineage>
        <taxon>Eukaryota</taxon>
        <taxon>Fungi</taxon>
        <taxon>Dikarya</taxon>
        <taxon>Ascomycota</taxon>
        <taxon>Pezizomycotina</taxon>
        <taxon>Sordariomycetes</taxon>
        <taxon>Lulworthiomycetidae</taxon>
        <taxon>Lulworthiales</taxon>
        <taxon>Lulworthiaceae</taxon>
        <taxon>Zalerion</taxon>
    </lineage>
</organism>
<accession>A0AAD5RWE7</accession>
<name>A0AAD5RWE7_9PEZI</name>
<proteinExistence type="predicted"/>
<evidence type="ECO:0000313" key="2">
    <source>
        <dbReference type="EMBL" id="KAJ2904994.1"/>
    </source>
</evidence>
<sequence>MRSHPYQPQAPLVSEIADFMPIPNRTVERRRGSCGPYGDELGDLDPETSRLLPTPTNDTTGSVSPRLGHHVMVQGRLAVVQSVSVAGLRVPSASPHQHSPSSHSPHSTHPHSYPQPSPGPPAGGGSFAGASRRGSIVGASPGSVSGSSLVQSPRGFENGVGGTVRRQHRVGRGGAVVVGPRRRETTGDYFINDASGGRDGSPDGEESRRGRERDRQFRGYGIGGAGNIRRPTDVTYRRRATSASPDRRRWNVREFLGLVDRKGKSREAPS</sequence>